<dbReference type="EMBL" id="HF935934">
    <property type="protein sequence ID" value="CCX32935.1"/>
    <property type="molecule type" value="Genomic_DNA"/>
</dbReference>
<proteinExistence type="predicted"/>
<evidence type="ECO:0000256" key="1">
    <source>
        <dbReference type="SAM" id="MobiDB-lite"/>
    </source>
</evidence>
<feature type="region of interest" description="Disordered" evidence="1">
    <location>
        <begin position="60"/>
        <end position="87"/>
    </location>
</feature>
<reference evidence="2 3" key="1">
    <citation type="journal article" date="2013" name="PLoS Genet.">
        <title>The genome and development-dependent transcriptomes of Pyronema confluens: a window into fungal evolution.</title>
        <authorList>
            <person name="Traeger S."/>
            <person name="Altegoer F."/>
            <person name="Freitag M."/>
            <person name="Gabaldon T."/>
            <person name="Kempken F."/>
            <person name="Kumar A."/>
            <person name="Marcet-Houben M."/>
            <person name="Poggeler S."/>
            <person name="Stajich J.E."/>
            <person name="Nowrousian M."/>
        </authorList>
    </citation>
    <scope>NUCLEOTIDE SEQUENCE [LARGE SCALE GENOMIC DNA]</scope>
    <source>
        <strain evidence="3">CBS 100304</strain>
        <tissue evidence="2">Vegetative mycelium</tissue>
    </source>
</reference>
<feature type="region of interest" description="Disordered" evidence="1">
    <location>
        <begin position="1"/>
        <end position="22"/>
    </location>
</feature>
<dbReference type="Proteomes" id="UP000018144">
    <property type="component" value="Unassembled WGS sequence"/>
</dbReference>
<feature type="compositionally biased region" description="Basic residues" evidence="1">
    <location>
        <begin position="71"/>
        <end position="87"/>
    </location>
</feature>
<protein>
    <submittedName>
        <fullName evidence="2">Uncharacterized protein</fullName>
    </submittedName>
</protein>
<sequence>MGSRRNTWRQHQLGRTARQRQPMAVLQSRYRGVLKSRRCPASPGIIGKCSEHVVTRGSERTKVVPLITRKQPQKHHGHPGRHKGIIR</sequence>
<evidence type="ECO:0000313" key="2">
    <source>
        <dbReference type="EMBL" id="CCX32935.1"/>
    </source>
</evidence>
<gene>
    <name evidence="2" type="ORF">PCON_13790</name>
</gene>
<dbReference type="AlphaFoldDB" id="U4LTL8"/>
<evidence type="ECO:0000313" key="3">
    <source>
        <dbReference type="Proteomes" id="UP000018144"/>
    </source>
</evidence>
<accession>U4LTL8</accession>
<name>U4LTL8_PYROM</name>
<keyword evidence="3" id="KW-1185">Reference proteome</keyword>
<organism evidence="2 3">
    <name type="scientific">Pyronema omphalodes (strain CBS 100304)</name>
    <name type="common">Pyronema confluens</name>
    <dbReference type="NCBI Taxonomy" id="1076935"/>
    <lineage>
        <taxon>Eukaryota</taxon>
        <taxon>Fungi</taxon>
        <taxon>Dikarya</taxon>
        <taxon>Ascomycota</taxon>
        <taxon>Pezizomycotina</taxon>
        <taxon>Pezizomycetes</taxon>
        <taxon>Pezizales</taxon>
        <taxon>Pyronemataceae</taxon>
        <taxon>Pyronema</taxon>
    </lineage>
</organism>